<accession>A0ABS3FK92</accession>
<dbReference type="InterPro" id="IPR013424">
    <property type="entry name" value="Ice-binding_C"/>
</dbReference>
<gene>
    <name evidence="2" type="ORF">J0895_00105</name>
</gene>
<evidence type="ECO:0000313" key="3">
    <source>
        <dbReference type="Proteomes" id="UP000664844"/>
    </source>
</evidence>
<sequence>MNAQISNNISSLKTISRQCTLGLMALVATTASVFTAQDASAQVTQTNYDAQYNASSDLLRLDFDTWNMFNTVVNTERQQLTTLNRPQADLSKLRWSGGVQDAEVFFINEGAGYRNQLFYSVDGGTNKNMIFGDISSPLSILPNSSGPMKLGQGASLGNFTGNTFIDFFVKSNGANGGQNFLGFDPAQNPGSSRGLSHVIGYTFGDYLLLGFEDIIGGGDLDFNDVVFAVKGVTTSVPEPSLMIGLIATGAMVMLRKRHQNSEV</sequence>
<protein>
    <submittedName>
        <fullName evidence="2">DUF4114 domain-containing protein</fullName>
    </submittedName>
</protein>
<reference evidence="2 3" key="1">
    <citation type="submission" date="2021-03" db="EMBL/GenBank/DDBJ databases">
        <title>Metabolic Capacity of the Antarctic Cyanobacterium Phormidium pseudopriestleyi that Sustains Oxygenic Photosynthesis in the Presence of Hydrogen Sulfide.</title>
        <authorList>
            <person name="Lumian J.E."/>
            <person name="Jungblut A.D."/>
            <person name="Dillon M.L."/>
            <person name="Hawes I."/>
            <person name="Doran P.T."/>
            <person name="Mackey T.J."/>
            <person name="Dick G.J."/>
            <person name="Grettenberger C.L."/>
            <person name="Sumner D.Y."/>
        </authorList>
    </citation>
    <scope>NUCLEOTIDE SEQUENCE [LARGE SCALE GENOMIC DNA]</scope>
    <source>
        <strain evidence="2 3">FRX01</strain>
    </source>
</reference>
<evidence type="ECO:0000259" key="1">
    <source>
        <dbReference type="Pfam" id="PF13448"/>
    </source>
</evidence>
<feature type="domain" description="DUF4114" evidence="1">
    <location>
        <begin position="160"/>
        <end position="231"/>
    </location>
</feature>
<dbReference type="NCBIfam" id="TIGR02595">
    <property type="entry name" value="PEP_CTERM"/>
    <property type="match status" value="1"/>
</dbReference>
<dbReference type="InterPro" id="IPR025193">
    <property type="entry name" value="DUF4114"/>
</dbReference>
<keyword evidence="3" id="KW-1185">Reference proteome</keyword>
<evidence type="ECO:0000313" key="2">
    <source>
        <dbReference type="EMBL" id="MBO0347539.1"/>
    </source>
</evidence>
<proteinExistence type="predicted"/>
<dbReference type="Proteomes" id="UP000664844">
    <property type="component" value="Unassembled WGS sequence"/>
</dbReference>
<dbReference type="EMBL" id="JAFLQW010000003">
    <property type="protein sequence ID" value="MBO0347539.1"/>
    <property type="molecule type" value="Genomic_DNA"/>
</dbReference>
<dbReference type="RefSeq" id="WP_207086122.1">
    <property type="nucleotide sequence ID" value="NZ_JAFLQW010000003.1"/>
</dbReference>
<dbReference type="Pfam" id="PF13448">
    <property type="entry name" value="DUF4114"/>
    <property type="match status" value="1"/>
</dbReference>
<comment type="caution">
    <text evidence="2">The sequence shown here is derived from an EMBL/GenBank/DDBJ whole genome shotgun (WGS) entry which is preliminary data.</text>
</comment>
<organism evidence="2 3">
    <name type="scientific">Phormidium pseudopriestleyi FRX01</name>
    <dbReference type="NCBI Taxonomy" id="1759528"/>
    <lineage>
        <taxon>Bacteria</taxon>
        <taxon>Bacillati</taxon>
        <taxon>Cyanobacteriota</taxon>
        <taxon>Cyanophyceae</taxon>
        <taxon>Oscillatoriophycideae</taxon>
        <taxon>Oscillatoriales</taxon>
        <taxon>Oscillatoriaceae</taxon>
        <taxon>Phormidium</taxon>
    </lineage>
</organism>
<name>A0ABS3FK92_9CYAN</name>